<comment type="caution">
    <text evidence="1">The sequence shown here is derived from an EMBL/GenBank/DDBJ whole genome shotgun (WGS) entry which is preliminary data.</text>
</comment>
<sequence>MYGRTPILPLDYQENDVTISHDSEHEKKLNQFLTKLNKQARINIIKNQERYKQRYGTNRSDPSYNVGDLILVKTLNIHSKFNARYEGPFRIIENLIPKTFIVQHIKKPTLHRQVTTDVLLPICEQHYYALNYPPFEPSSYELIFINYRTIEETLIQLIKIINSSTLFIMDTESVCAYKKPNKPALIQVQIITHQLNSYILIIEAYHLPRPHVSTFTLIQQLFESLFQT</sequence>
<dbReference type="EMBL" id="CAJNOL010006058">
    <property type="protein sequence ID" value="CAF1613382.1"/>
    <property type="molecule type" value="Genomic_DNA"/>
</dbReference>
<evidence type="ECO:0000313" key="1">
    <source>
        <dbReference type="EMBL" id="CAF1375006.1"/>
    </source>
</evidence>
<evidence type="ECO:0000313" key="4">
    <source>
        <dbReference type="Proteomes" id="UP000663870"/>
    </source>
</evidence>
<reference evidence="1" key="1">
    <citation type="submission" date="2021-02" db="EMBL/GenBank/DDBJ databases">
        <authorList>
            <person name="Nowell W R."/>
        </authorList>
    </citation>
    <scope>NUCLEOTIDE SEQUENCE</scope>
</reference>
<dbReference type="AlphaFoldDB" id="A0A815J9F6"/>
<organism evidence="1 3">
    <name type="scientific">Rotaria sordida</name>
    <dbReference type="NCBI Taxonomy" id="392033"/>
    <lineage>
        <taxon>Eukaryota</taxon>
        <taxon>Metazoa</taxon>
        <taxon>Spiralia</taxon>
        <taxon>Gnathifera</taxon>
        <taxon>Rotifera</taxon>
        <taxon>Eurotatoria</taxon>
        <taxon>Bdelloidea</taxon>
        <taxon>Philodinida</taxon>
        <taxon>Philodinidae</taxon>
        <taxon>Rotaria</taxon>
    </lineage>
</organism>
<evidence type="ECO:0000313" key="3">
    <source>
        <dbReference type="Proteomes" id="UP000663854"/>
    </source>
</evidence>
<name>A0A815J9F6_9BILA</name>
<evidence type="ECO:0000313" key="2">
    <source>
        <dbReference type="EMBL" id="CAF1613382.1"/>
    </source>
</evidence>
<gene>
    <name evidence="2" type="ORF">JXQ802_LOCUS49670</name>
    <name evidence="1" type="ORF">PYM288_LOCUS33557</name>
</gene>
<proteinExistence type="predicted"/>
<dbReference type="EMBL" id="CAJNOH010004616">
    <property type="protein sequence ID" value="CAF1375006.1"/>
    <property type="molecule type" value="Genomic_DNA"/>
</dbReference>
<keyword evidence="4" id="KW-1185">Reference proteome</keyword>
<dbReference type="Proteomes" id="UP000663870">
    <property type="component" value="Unassembled WGS sequence"/>
</dbReference>
<dbReference type="Proteomes" id="UP000663854">
    <property type="component" value="Unassembled WGS sequence"/>
</dbReference>
<protein>
    <submittedName>
        <fullName evidence="1">Uncharacterized protein</fullName>
    </submittedName>
</protein>
<accession>A0A815J9F6</accession>